<dbReference type="Pfam" id="PF04221">
    <property type="entry name" value="RelB"/>
    <property type="match status" value="1"/>
</dbReference>
<evidence type="ECO:0000256" key="1">
    <source>
        <dbReference type="ARBA" id="ARBA00010562"/>
    </source>
</evidence>
<dbReference type="RefSeq" id="WP_066390237.1">
    <property type="nucleotide sequence ID" value="NZ_CP035926.1"/>
</dbReference>
<evidence type="ECO:0000313" key="3">
    <source>
        <dbReference type="EMBL" id="OCL95727.1"/>
    </source>
</evidence>
<proteinExistence type="inferred from homology"/>
<dbReference type="Gene3D" id="1.10.1220.10">
    <property type="entry name" value="Met repressor-like"/>
    <property type="match status" value="1"/>
</dbReference>
<keyword evidence="4" id="KW-1185">Reference proteome</keyword>
<keyword evidence="2" id="KW-1277">Toxin-antitoxin system</keyword>
<organism evidence="3 4">
    <name type="scientific">Aliarcobacter thereius LMG 24486</name>
    <dbReference type="NCBI Taxonomy" id="1032240"/>
    <lineage>
        <taxon>Bacteria</taxon>
        <taxon>Pseudomonadati</taxon>
        <taxon>Campylobacterota</taxon>
        <taxon>Epsilonproteobacteria</taxon>
        <taxon>Campylobacterales</taxon>
        <taxon>Arcobacteraceae</taxon>
        <taxon>Aliarcobacter</taxon>
    </lineage>
</organism>
<dbReference type="PANTHER" id="PTHR38781">
    <property type="entry name" value="ANTITOXIN DINJ-RELATED"/>
    <property type="match status" value="1"/>
</dbReference>
<dbReference type="NCBIfam" id="TIGR02384">
    <property type="entry name" value="RelB_DinJ"/>
    <property type="match status" value="1"/>
</dbReference>
<comment type="similarity">
    <text evidence="1">Belongs to the RelB/DinJ antitoxin family.</text>
</comment>
<reference evidence="3 4" key="1">
    <citation type="submission" date="2015-10" db="EMBL/GenBank/DDBJ databases">
        <authorList>
            <person name="Rovetto F.F."/>
            <person name="Cocolin L.L."/>
            <person name="Illeghems K.K."/>
            <person name="Van Nieuwerbuegh F.F."/>
            <person name="Houf K.K."/>
        </authorList>
    </citation>
    <scope>NUCLEOTIDE SEQUENCE [LARGE SCALE GENOMIC DNA]</scope>
    <source>
        <strain evidence="3 4">LMG 24486</strain>
    </source>
</reference>
<dbReference type="InterPro" id="IPR007337">
    <property type="entry name" value="RelB/DinJ"/>
</dbReference>
<dbReference type="PIRSF" id="PIRSF003108">
    <property type="entry name" value="DinJ"/>
    <property type="match status" value="1"/>
</dbReference>
<dbReference type="PANTHER" id="PTHR38781:SF1">
    <property type="entry name" value="ANTITOXIN DINJ-RELATED"/>
    <property type="match status" value="1"/>
</dbReference>
<dbReference type="Proteomes" id="UP000092987">
    <property type="component" value="Unassembled WGS sequence"/>
</dbReference>
<name>A0A1C7WSB7_9BACT</name>
<evidence type="ECO:0000256" key="2">
    <source>
        <dbReference type="ARBA" id="ARBA00022649"/>
    </source>
</evidence>
<gene>
    <name evidence="3" type="primary">dinJ</name>
    <name evidence="3" type="ORF">AA347_01207</name>
</gene>
<dbReference type="EMBL" id="LLKQ01000001">
    <property type="protein sequence ID" value="OCL95727.1"/>
    <property type="molecule type" value="Genomic_DNA"/>
</dbReference>
<dbReference type="InterPro" id="IPR026262">
    <property type="entry name" value="DinJ"/>
</dbReference>
<sequence>MMDSTVRARVDSDLKQEAEAIFKKLGLSTSQAIVMFLNMVKLNNGIPFEVKIPNKDTLKAMQEAKEFKGEEITLKDL</sequence>
<evidence type="ECO:0000313" key="4">
    <source>
        <dbReference type="Proteomes" id="UP000092987"/>
    </source>
</evidence>
<protein>
    <submittedName>
        <fullName evidence="3">Antitoxin DinJ</fullName>
    </submittedName>
</protein>
<accession>A0A1C7WSB7</accession>
<dbReference type="InterPro" id="IPR013321">
    <property type="entry name" value="Arc_rbn_hlx_hlx"/>
</dbReference>
<comment type="caution">
    <text evidence="3">The sequence shown here is derived from an EMBL/GenBank/DDBJ whole genome shotgun (WGS) entry which is preliminary data.</text>
</comment>